<gene>
    <name evidence="2" type="primary">nad4l</name>
</gene>
<organism evidence="2">
    <name type="scientific">Leptomyrmex pallens</name>
    <dbReference type="NCBI Taxonomy" id="611136"/>
    <lineage>
        <taxon>Eukaryota</taxon>
        <taxon>Metazoa</taxon>
        <taxon>Ecdysozoa</taxon>
        <taxon>Arthropoda</taxon>
        <taxon>Hexapoda</taxon>
        <taxon>Insecta</taxon>
        <taxon>Pterygota</taxon>
        <taxon>Neoptera</taxon>
        <taxon>Endopterygota</taxon>
        <taxon>Hymenoptera</taxon>
        <taxon>Apocrita</taxon>
        <taxon>Aculeata</taxon>
        <taxon>Formicoidea</taxon>
        <taxon>Formicidae</taxon>
        <taxon>Dolichoderinae</taxon>
        <taxon>Leptomyrmex</taxon>
    </lineage>
</organism>
<keyword evidence="1" id="KW-0472">Membrane</keyword>
<reference evidence="2" key="1">
    <citation type="journal article" date="2014" name="Mol. Biol. Rep.">
        <title>Characterisation of the complete mitochondrial genome and 13 microsatellite loci through next-generation sequencing for the New Caledonian spider-ant Leptomyrmex pallens.</title>
        <authorList>
            <person name="Berman M."/>
            <person name="Austin C.M."/>
            <person name="Miller A.D."/>
        </authorList>
    </citation>
    <scope>NUCLEOTIDE SEQUENCE</scope>
</reference>
<geneLocation type="mitochondrion" evidence="2"/>
<evidence type="ECO:0000256" key="1">
    <source>
        <dbReference type="SAM" id="Phobius"/>
    </source>
</evidence>
<name>V5JEW1_9HYME</name>
<keyword evidence="1" id="KW-0812">Transmembrane</keyword>
<dbReference type="Gene3D" id="1.10.287.3510">
    <property type="match status" value="1"/>
</dbReference>
<feature type="transmembrane region" description="Helical" evidence="1">
    <location>
        <begin position="6"/>
        <end position="23"/>
    </location>
</feature>
<dbReference type="EMBL" id="KC160533">
    <property type="protein sequence ID" value="AGL61400.1"/>
    <property type="molecule type" value="Genomic_DNA"/>
</dbReference>
<protein>
    <submittedName>
        <fullName evidence="2">NADH dehydrogenase subunit 4L</fullName>
    </submittedName>
</protein>
<feature type="transmembrane region" description="Helical" evidence="1">
    <location>
        <begin position="30"/>
        <end position="51"/>
    </location>
</feature>
<accession>V5JEW1</accession>
<evidence type="ECO:0000313" key="2">
    <source>
        <dbReference type="EMBL" id="AGL61400.1"/>
    </source>
</evidence>
<sequence length="95" mass="11192">MFFDIMFYFQVFFMVMVLFTLLFKHILMVLMVFEVAVMTVGVMMFFVNSLVGLEFFVIFYMVFSVCESVLGIALLVLIVRKSGDDMYFSFNMSKF</sequence>
<keyword evidence="1" id="KW-1133">Transmembrane helix</keyword>
<dbReference type="AlphaFoldDB" id="V5JEW1"/>
<feature type="transmembrane region" description="Helical" evidence="1">
    <location>
        <begin position="57"/>
        <end position="79"/>
    </location>
</feature>
<keyword evidence="2" id="KW-0496">Mitochondrion</keyword>
<proteinExistence type="predicted"/>